<feature type="transmembrane region" description="Helical" evidence="6">
    <location>
        <begin position="165"/>
        <end position="183"/>
    </location>
</feature>
<feature type="transmembrane region" description="Helical" evidence="6">
    <location>
        <begin position="218"/>
        <end position="239"/>
    </location>
</feature>
<protein>
    <submittedName>
        <fullName evidence="7">Lysylphosphatidylglycerol synthase domain-containing protein</fullName>
    </submittedName>
</protein>
<evidence type="ECO:0000256" key="2">
    <source>
        <dbReference type="ARBA" id="ARBA00022475"/>
    </source>
</evidence>
<evidence type="ECO:0000313" key="7">
    <source>
        <dbReference type="EMBL" id="WCT77118.1"/>
    </source>
</evidence>
<dbReference type="RefSeq" id="WP_273617507.1">
    <property type="nucleotide sequence ID" value="NZ_CP117417.1"/>
</dbReference>
<organism evidence="7 8">
    <name type="scientific">Novosphingobium humi</name>
    <dbReference type="NCBI Taxonomy" id="2282397"/>
    <lineage>
        <taxon>Bacteria</taxon>
        <taxon>Pseudomonadati</taxon>
        <taxon>Pseudomonadota</taxon>
        <taxon>Alphaproteobacteria</taxon>
        <taxon>Sphingomonadales</taxon>
        <taxon>Sphingomonadaceae</taxon>
        <taxon>Novosphingobium</taxon>
    </lineage>
</organism>
<accession>A0ABY7TV59</accession>
<feature type="transmembrane region" description="Helical" evidence="6">
    <location>
        <begin position="123"/>
        <end position="145"/>
    </location>
</feature>
<reference evidence="7 8" key="1">
    <citation type="submission" date="2023-02" db="EMBL/GenBank/DDBJ databases">
        <title>Genome sequence of Novosphingobium humi KACC 19094.</title>
        <authorList>
            <person name="Kim S."/>
            <person name="Heo J."/>
            <person name="Kwon S.-W."/>
        </authorList>
    </citation>
    <scope>NUCLEOTIDE SEQUENCE [LARGE SCALE GENOMIC DNA]</scope>
    <source>
        <strain evidence="7 8">KACC 19094</strain>
    </source>
</reference>
<evidence type="ECO:0000256" key="3">
    <source>
        <dbReference type="ARBA" id="ARBA00022692"/>
    </source>
</evidence>
<gene>
    <name evidence="7" type="ORF">PQ457_14520</name>
</gene>
<evidence type="ECO:0000256" key="5">
    <source>
        <dbReference type="ARBA" id="ARBA00023136"/>
    </source>
</evidence>
<name>A0ABY7TV59_9SPHN</name>
<dbReference type="Pfam" id="PF03706">
    <property type="entry name" value="LPG_synthase_TM"/>
    <property type="match status" value="1"/>
</dbReference>
<keyword evidence="5 6" id="KW-0472">Membrane</keyword>
<evidence type="ECO:0000256" key="6">
    <source>
        <dbReference type="SAM" id="Phobius"/>
    </source>
</evidence>
<feature type="transmembrane region" description="Helical" evidence="6">
    <location>
        <begin position="282"/>
        <end position="301"/>
    </location>
</feature>
<sequence>MTETRSSRRWSAILPSVLLLAGLLGMVAANSGLRHMFAQAVATIDPLAVLAILPVQFAAILLCTAAQQALKVGIPFRSSLIARLVRDAAHSLLLFPPGLGDVVGARAVVLLGGRGRAAVALRALDIIAEVIAELPYMGLAAYVLYHWGHWGEQVAPSTPSSGASPWWGLLAVPPLAYVGWRVWRGSAHHRRFIQTRTGRRLRAEIHLMRRELARQRTGLPLAIILHFFAWSMSGVQVWIAAHMFGMNLSLFAAFAIESAATAARMILFFVPGGLVMQEAGAVLAGAAMGVAAPQALALSLILRLRELAFGLSLLMWPVLEYRARRRGDAAEG</sequence>
<dbReference type="EMBL" id="CP117417">
    <property type="protein sequence ID" value="WCT77118.1"/>
    <property type="molecule type" value="Genomic_DNA"/>
</dbReference>
<evidence type="ECO:0000256" key="1">
    <source>
        <dbReference type="ARBA" id="ARBA00004651"/>
    </source>
</evidence>
<feature type="transmembrane region" description="Helical" evidence="6">
    <location>
        <begin position="52"/>
        <end position="70"/>
    </location>
</feature>
<comment type="subcellular location">
    <subcellularLocation>
        <location evidence="1">Cell membrane</location>
        <topology evidence="1">Multi-pass membrane protein</topology>
    </subcellularLocation>
</comment>
<evidence type="ECO:0000313" key="8">
    <source>
        <dbReference type="Proteomes" id="UP001218231"/>
    </source>
</evidence>
<feature type="transmembrane region" description="Helical" evidence="6">
    <location>
        <begin position="251"/>
        <end position="270"/>
    </location>
</feature>
<keyword evidence="3 6" id="KW-0812">Transmembrane</keyword>
<dbReference type="Proteomes" id="UP001218231">
    <property type="component" value="Chromosome"/>
</dbReference>
<keyword evidence="4 6" id="KW-1133">Transmembrane helix</keyword>
<keyword evidence="2" id="KW-1003">Cell membrane</keyword>
<evidence type="ECO:0000256" key="4">
    <source>
        <dbReference type="ARBA" id="ARBA00022989"/>
    </source>
</evidence>
<keyword evidence="8" id="KW-1185">Reference proteome</keyword>
<proteinExistence type="predicted"/>
<dbReference type="InterPro" id="IPR022791">
    <property type="entry name" value="L-PG_synthase/AglD"/>
</dbReference>